<proteinExistence type="predicted"/>
<gene>
    <name evidence="1" type="ORF">TWF506_003424</name>
</gene>
<sequence>MHSITYQDGKLAVFRGRRDMPSSKVSEVDVPSGSWLDSFVTSLPCSVVQYSKQSLRELELQAWTVKLRCLITNGKIRGSGSTIAIEALSLLMRVSENERDICS</sequence>
<dbReference type="Proteomes" id="UP001307849">
    <property type="component" value="Unassembled WGS sequence"/>
</dbReference>
<dbReference type="EMBL" id="JAVHJM010000012">
    <property type="protein sequence ID" value="KAK6500660.1"/>
    <property type="molecule type" value="Genomic_DNA"/>
</dbReference>
<reference evidence="1 2" key="1">
    <citation type="submission" date="2019-10" db="EMBL/GenBank/DDBJ databases">
        <authorList>
            <person name="Palmer J.M."/>
        </authorList>
    </citation>
    <scope>NUCLEOTIDE SEQUENCE [LARGE SCALE GENOMIC DNA]</scope>
    <source>
        <strain evidence="1 2">TWF506</strain>
    </source>
</reference>
<dbReference type="AlphaFoldDB" id="A0AAN8RIS7"/>
<organism evidence="1 2">
    <name type="scientific">Arthrobotrys conoides</name>
    <dbReference type="NCBI Taxonomy" id="74498"/>
    <lineage>
        <taxon>Eukaryota</taxon>
        <taxon>Fungi</taxon>
        <taxon>Dikarya</taxon>
        <taxon>Ascomycota</taxon>
        <taxon>Pezizomycotina</taxon>
        <taxon>Orbiliomycetes</taxon>
        <taxon>Orbiliales</taxon>
        <taxon>Orbiliaceae</taxon>
        <taxon>Arthrobotrys</taxon>
    </lineage>
</organism>
<keyword evidence="2" id="KW-1185">Reference proteome</keyword>
<comment type="caution">
    <text evidence="1">The sequence shown here is derived from an EMBL/GenBank/DDBJ whole genome shotgun (WGS) entry which is preliminary data.</text>
</comment>
<name>A0AAN8RIS7_9PEZI</name>
<evidence type="ECO:0000313" key="1">
    <source>
        <dbReference type="EMBL" id="KAK6500660.1"/>
    </source>
</evidence>
<accession>A0AAN8RIS7</accession>
<evidence type="ECO:0000313" key="2">
    <source>
        <dbReference type="Proteomes" id="UP001307849"/>
    </source>
</evidence>
<protein>
    <submittedName>
        <fullName evidence="1">Uncharacterized protein</fullName>
    </submittedName>
</protein>